<dbReference type="EMBL" id="CP130319">
    <property type="protein sequence ID" value="WNR43968.1"/>
    <property type="molecule type" value="Genomic_DNA"/>
</dbReference>
<proteinExistence type="predicted"/>
<evidence type="ECO:0000313" key="1">
    <source>
        <dbReference type="EMBL" id="WNR43968.1"/>
    </source>
</evidence>
<dbReference type="SUPFAM" id="SSF51445">
    <property type="entry name" value="(Trans)glycosidases"/>
    <property type="match status" value="1"/>
</dbReference>
<keyword evidence="2" id="KW-1185">Reference proteome</keyword>
<protein>
    <submittedName>
        <fullName evidence="1">Cellulase-like family protein</fullName>
    </submittedName>
</protein>
<dbReference type="InterPro" id="IPR017853">
    <property type="entry name" value="GH"/>
</dbReference>
<evidence type="ECO:0000313" key="2">
    <source>
        <dbReference type="Proteomes" id="UP001304650"/>
    </source>
</evidence>
<dbReference type="Gene3D" id="3.20.20.80">
    <property type="entry name" value="Glycosidases"/>
    <property type="match status" value="1"/>
</dbReference>
<dbReference type="Pfam" id="PF12876">
    <property type="entry name" value="Cellulase-like"/>
    <property type="match status" value="1"/>
</dbReference>
<dbReference type="Proteomes" id="UP001304650">
    <property type="component" value="Chromosome"/>
</dbReference>
<dbReference type="KEGG" id="proo:MJB10_23195"/>
<accession>A0AA96RI53</accession>
<organism evidence="1 2">
    <name type="scientific">Paenibacillus roseopurpureus</name>
    <dbReference type="NCBI Taxonomy" id="2918901"/>
    <lineage>
        <taxon>Bacteria</taxon>
        <taxon>Bacillati</taxon>
        <taxon>Bacillota</taxon>
        <taxon>Bacilli</taxon>
        <taxon>Bacillales</taxon>
        <taxon>Paenibacillaceae</taxon>
        <taxon>Paenibacillus</taxon>
    </lineage>
</organism>
<dbReference type="InterPro" id="IPR024778">
    <property type="entry name" value="Put_cellulase"/>
</dbReference>
<sequence>MISYFTKGEPLTISMWDFSWLKGNHPGGAYEDLARRVEEAKIRGYNTLRVDCFPNLILQDTVNFKKNWDPKTELPQWGQTEIDFSCNVLERLSTLAELCRKNGIWLGLDAWDKASMIGHYNIIEPQDEERTFVSYSETWVKALRLMREEGILERAVWVAPMNEVPHYCCGKVRSIMDLEQRIRTEGEVILEINADLDQAYQRVNHWMGEAIKNEIGRDGISLCYSSLGAEPYANRLTDIYDVADVHYMPSVVMDDSDVEAFEQTGKGASRFSNFLQLITYDLKRYSEVWDTACQKNYGKMLEGVRTYHENALKHLTLASGKQLCPIITESFGPCYFPDHPDVNWDWYKRYNADAAKLIAKLPFAGTSLSNFAEPQYRLWKDEEWHRTTNLFLQNSY</sequence>
<reference evidence="1" key="1">
    <citation type="submission" date="2022-02" db="EMBL/GenBank/DDBJ databases">
        <title>Paenibacillus sp. MBLB1832 Whole Genome Shotgun Sequencing.</title>
        <authorList>
            <person name="Hwang C.Y."/>
            <person name="Cho E.-S."/>
            <person name="Seo M.-J."/>
        </authorList>
    </citation>
    <scope>NUCLEOTIDE SEQUENCE</scope>
    <source>
        <strain evidence="1">MBLB1832</strain>
    </source>
</reference>
<name>A0AA96RI53_9BACL</name>
<dbReference type="RefSeq" id="WP_314799063.1">
    <property type="nucleotide sequence ID" value="NZ_CP130319.1"/>
</dbReference>
<dbReference type="AlphaFoldDB" id="A0AA96RI53"/>
<gene>
    <name evidence="1" type="ORF">MJB10_23195</name>
</gene>